<dbReference type="Proteomes" id="UP000293347">
    <property type="component" value="Unassembled WGS sequence"/>
</dbReference>
<reference evidence="2 3" key="1">
    <citation type="submission" date="2019-02" db="EMBL/GenBank/DDBJ databases">
        <title>Pedobacter sp. RP-1-14 sp. nov., isolated from Arctic soil.</title>
        <authorList>
            <person name="Dahal R.H."/>
        </authorList>
    </citation>
    <scope>NUCLEOTIDE SEQUENCE [LARGE SCALE GENOMIC DNA]</scope>
    <source>
        <strain evidence="2 3">RP-1-14</strain>
    </source>
</reference>
<feature type="signal peptide" evidence="1">
    <location>
        <begin position="1"/>
        <end position="21"/>
    </location>
</feature>
<protein>
    <recommendedName>
        <fullName evidence="4">P pilus assembly chaperone PapD</fullName>
    </recommendedName>
</protein>
<dbReference type="OrthoDB" id="1419910at2"/>
<evidence type="ECO:0008006" key="4">
    <source>
        <dbReference type="Google" id="ProtNLM"/>
    </source>
</evidence>
<evidence type="ECO:0000313" key="3">
    <source>
        <dbReference type="Proteomes" id="UP000293347"/>
    </source>
</evidence>
<accession>A0A4V2MK34</accession>
<proteinExistence type="predicted"/>
<sequence length="270" mass="30342">MKTLINICVIGLIFFSNHVYAQAGITVSPGKVYFKSATGEPTIQKIQVSNPNNRELQVGVSLSDWSYDAFGNNIMHDANTIKTSCTNWIEVLPGSYFTLGAREQREVTISITPPPDTKTDVGVHTAMIFFTQLNPGDARREDGSMIKVSVRMGVKVYHSFPQPEKRNMEVLNFIDKIDPQHKELPGYLELEVENTSNIWLDSKIKLELLNTQTGAKEKINNVDMYSLPGDKRTVRITLPANLKKGKYNATAVISYGNKDELKVVELEFER</sequence>
<organism evidence="2 3">
    <name type="scientific">Pedobacter psychroterrae</name>
    <dbReference type="NCBI Taxonomy" id="2530453"/>
    <lineage>
        <taxon>Bacteria</taxon>
        <taxon>Pseudomonadati</taxon>
        <taxon>Bacteroidota</taxon>
        <taxon>Sphingobacteriia</taxon>
        <taxon>Sphingobacteriales</taxon>
        <taxon>Sphingobacteriaceae</taxon>
        <taxon>Pedobacter</taxon>
    </lineage>
</organism>
<evidence type="ECO:0000313" key="2">
    <source>
        <dbReference type="EMBL" id="TCC96756.1"/>
    </source>
</evidence>
<dbReference type="AlphaFoldDB" id="A0A4V2MK34"/>
<dbReference type="RefSeq" id="WP_131598148.1">
    <property type="nucleotide sequence ID" value="NZ_SJSL01000011.1"/>
</dbReference>
<comment type="caution">
    <text evidence="2">The sequence shown here is derived from an EMBL/GenBank/DDBJ whole genome shotgun (WGS) entry which is preliminary data.</text>
</comment>
<dbReference type="EMBL" id="SJSL01000011">
    <property type="protein sequence ID" value="TCC96756.1"/>
    <property type="molecule type" value="Genomic_DNA"/>
</dbReference>
<feature type="chain" id="PRO_5020721581" description="P pilus assembly chaperone PapD" evidence="1">
    <location>
        <begin position="22"/>
        <end position="270"/>
    </location>
</feature>
<evidence type="ECO:0000256" key="1">
    <source>
        <dbReference type="SAM" id="SignalP"/>
    </source>
</evidence>
<keyword evidence="1" id="KW-0732">Signal</keyword>
<gene>
    <name evidence="2" type="ORF">EZ437_21245</name>
</gene>
<name>A0A4V2MK34_9SPHI</name>
<keyword evidence="3" id="KW-1185">Reference proteome</keyword>